<dbReference type="Pfam" id="PF05189">
    <property type="entry name" value="RTC_insert"/>
    <property type="match status" value="1"/>
</dbReference>
<dbReference type="Gene3D" id="3.65.10.20">
    <property type="entry name" value="RNA 3'-terminal phosphate cyclase domain"/>
    <property type="match status" value="2"/>
</dbReference>
<dbReference type="InterPro" id="IPR013791">
    <property type="entry name" value="RNA3'-term_phos_cycl_insert"/>
</dbReference>
<evidence type="ECO:0000313" key="4">
    <source>
        <dbReference type="Proteomes" id="UP000284842"/>
    </source>
</evidence>
<dbReference type="STRING" id="181874.A0A409V956"/>
<dbReference type="GO" id="GO:0005634">
    <property type="term" value="C:nucleus"/>
    <property type="evidence" value="ECO:0007669"/>
    <property type="project" value="TreeGrafter"/>
</dbReference>
<dbReference type="SUPFAM" id="SSF55205">
    <property type="entry name" value="EPT/RTPC-like"/>
    <property type="match status" value="2"/>
</dbReference>
<comment type="caution">
    <text evidence="3">The sequence shown here is derived from an EMBL/GenBank/DDBJ whole genome shotgun (WGS) entry which is preliminary data.</text>
</comment>
<feature type="domain" description="RNA 3'-terminal phosphate cyclase" evidence="1">
    <location>
        <begin position="76"/>
        <end position="400"/>
    </location>
</feature>
<feature type="domain" description="RNA 3'-terminal phosphate cyclase" evidence="1">
    <location>
        <begin position="15"/>
        <end position="57"/>
    </location>
</feature>
<evidence type="ECO:0000259" key="2">
    <source>
        <dbReference type="Pfam" id="PF05189"/>
    </source>
</evidence>
<dbReference type="PANTHER" id="PTHR11096:SF0">
    <property type="entry name" value="RNA 3'-TERMINAL PHOSPHATE CYCLASE"/>
    <property type="match status" value="1"/>
</dbReference>
<sequence length="436" mass="46615">MMTLMPTKVINGSVLEGGGQILRNAVSLSALLSKPIDIQQIRNGRTPPGLRSQHKTGNTIDLSITLDKLLIKLYTKGLELAAKISNASLINAKVGSTNIQFTPGQISLPGHYTADCVTAGSITLLIQIALPLLLFSTKPTSARSSLTLYGGTNASMAPQVDYTKHVFLPFIRRHFGLDDLNLEIRKRGYYPKGGGEVYLDVSPVPAGRKLKNVTLLDHRPKVKWISGNAHFAGLPTKIGKEMVEGARKKLASVGFVSGVDSGSGAEEIRVDPGIPLELLEERKDVLVDLQRAREPQNLTRGAGSGIVLWAELEGGGIVGGSCVGSKGIPPHKVGEDAAAELIKHLNEGGCVDEWLQDQIIIFMALAEGESQVRCGDAGLSLHTQTAIWLAEQLTDAKFQVETEPNGQVIIKCHGIGYTACHQDGGEIDKNISKGST</sequence>
<dbReference type="InterPro" id="IPR020719">
    <property type="entry name" value="RNA3'_term_phos_cycl-like_CS"/>
</dbReference>
<evidence type="ECO:0000259" key="1">
    <source>
        <dbReference type="Pfam" id="PF01137"/>
    </source>
</evidence>
<dbReference type="Pfam" id="PF01137">
    <property type="entry name" value="RTC"/>
    <property type="match status" value="2"/>
</dbReference>
<dbReference type="EMBL" id="NHTK01006129">
    <property type="protein sequence ID" value="PPQ63191.1"/>
    <property type="molecule type" value="Genomic_DNA"/>
</dbReference>
<protein>
    <submittedName>
        <fullName evidence="3">Uncharacterized protein</fullName>
    </submittedName>
</protein>
<dbReference type="AlphaFoldDB" id="A0A409V956"/>
<gene>
    <name evidence="3" type="ORF">CVT24_005736</name>
</gene>
<dbReference type="PANTHER" id="PTHR11096">
    <property type="entry name" value="RNA 3' TERMINAL PHOSPHATE CYCLASE"/>
    <property type="match status" value="1"/>
</dbReference>
<keyword evidence="4" id="KW-1185">Reference proteome</keyword>
<dbReference type="Gene3D" id="3.30.360.20">
    <property type="entry name" value="RNA 3'-terminal phosphate cyclase, insert domain"/>
    <property type="match status" value="1"/>
</dbReference>
<dbReference type="InterPro" id="IPR000228">
    <property type="entry name" value="RNA3'_term_phos_cyc"/>
</dbReference>
<dbReference type="PROSITE" id="PS01287">
    <property type="entry name" value="RTC"/>
    <property type="match status" value="1"/>
</dbReference>
<dbReference type="InParanoid" id="A0A409V956"/>
<dbReference type="GO" id="GO:0003963">
    <property type="term" value="F:RNA-3'-phosphate cyclase activity"/>
    <property type="evidence" value="ECO:0007669"/>
    <property type="project" value="TreeGrafter"/>
</dbReference>
<accession>A0A409V956</accession>
<dbReference type="OrthoDB" id="25029at2759"/>
<organism evidence="3 4">
    <name type="scientific">Panaeolus cyanescens</name>
    <dbReference type="NCBI Taxonomy" id="181874"/>
    <lineage>
        <taxon>Eukaryota</taxon>
        <taxon>Fungi</taxon>
        <taxon>Dikarya</taxon>
        <taxon>Basidiomycota</taxon>
        <taxon>Agaricomycotina</taxon>
        <taxon>Agaricomycetes</taxon>
        <taxon>Agaricomycetidae</taxon>
        <taxon>Agaricales</taxon>
        <taxon>Agaricineae</taxon>
        <taxon>Galeropsidaceae</taxon>
        <taxon>Panaeolus</taxon>
    </lineage>
</organism>
<proteinExistence type="predicted"/>
<dbReference type="GO" id="GO:0006396">
    <property type="term" value="P:RNA processing"/>
    <property type="evidence" value="ECO:0007669"/>
    <property type="project" value="InterPro"/>
</dbReference>
<dbReference type="InterPro" id="IPR013792">
    <property type="entry name" value="RNA3'P_cycl/enolpyr_Trfase_a/b"/>
</dbReference>
<dbReference type="Proteomes" id="UP000284842">
    <property type="component" value="Unassembled WGS sequence"/>
</dbReference>
<name>A0A409V956_9AGAR</name>
<reference evidence="3 4" key="1">
    <citation type="journal article" date="2018" name="Evol. Lett.">
        <title>Horizontal gene cluster transfer increased hallucinogenic mushroom diversity.</title>
        <authorList>
            <person name="Reynolds H.T."/>
            <person name="Vijayakumar V."/>
            <person name="Gluck-Thaler E."/>
            <person name="Korotkin H.B."/>
            <person name="Matheny P.B."/>
            <person name="Slot J.C."/>
        </authorList>
    </citation>
    <scope>NUCLEOTIDE SEQUENCE [LARGE SCALE GENOMIC DNA]</scope>
    <source>
        <strain evidence="3 4">2629</strain>
    </source>
</reference>
<dbReference type="InterPro" id="IPR037136">
    <property type="entry name" value="RNA3'_phos_cyclase_dom_sf"/>
</dbReference>
<dbReference type="InterPro" id="IPR036553">
    <property type="entry name" value="RPTC_insert"/>
</dbReference>
<dbReference type="SUPFAM" id="SSF52913">
    <property type="entry name" value="RNA 3'-terminal phosphate cyclase, RPTC, insert domain"/>
    <property type="match status" value="1"/>
</dbReference>
<feature type="domain" description="RNA 3'-terminal phosphate cyclase insert" evidence="2">
    <location>
        <begin position="218"/>
        <end position="345"/>
    </location>
</feature>
<evidence type="ECO:0000313" key="3">
    <source>
        <dbReference type="EMBL" id="PPQ63191.1"/>
    </source>
</evidence>
<dbReference type="InterPro" id="IPR023797">
    <property type="entry name" value="RNA3'_phos_cyclase_dom"/>
</dbReference>